<dbReference type="EMBL" id="MIJF01000004">
    <property type="protein sequence ID" value="OEG00248.1"/>
    <property type="molecule type" value="Genomic_DNA"/>
</dbReference>
<keyword evidence="7 17" id="KW-0067">ATP-binding</keyword>
<evidence type="ECO:0000256" key="15">
    <source>
        <dbReference type="ARBA" id="ARBA00048238"/>
    </source>
</evidence>
<comment type="catalytic activity">
    <reaction evidence="15 17 19">
        <text>(6S)-NADHX + ADP = AMP + phosphate + NADH + H(+)</text>
        <dbReference type="Rhea" id="RHEA:32223"/>
        <dbReference type="ChEBI" id="CHEBI:15378"/>
        <dbReference type="ChEBI" id="CHEBI:43474"/>
        <dbReference type="ChEBI" id="CHEBI:57945"/>
        <dbReference type="ChEBI" id="CHEBI:64074"/>
        <dbReference type="ChEBI" id="CHEBI:456215"/>
        <dbReference type="ChEBI" id="CHEBI:456216"/>
        <dbReference type="EC" id="4.2.1.136"/>
    </reaction>
</comment>
<comment type="function">
    <text evidence="18">Catalyzes the epimerization of the S- and R-forms of NAD(P)HX, a damaged form of NAD(P)H that is a result of enzymatic or heat-dependent hydration. This is a prerequisite for the S-specific NAD(P)H-hydrate dehydratase to allow the repair of both epimers of NAD(P)HX.</text>
</comment>
<protein>
    <recommendedName>
        <fullName evidence="19">Bifunctional NAD(P)H-hydrate repair enzyme</fullName>
    </recommendedName>
    <alternativeName>
        <fullName evidence="19">Nicotinamide nucleotide repair protein</fullName>
    </alternativeName>
    <domain>
        <recommendedName>
            <fullName evidence="19">ADP-dependent (S)-NAD(P)H-hydrate dehydratase</fullName>
            <ecNumber evidence="19">4.2.1.136</ecNumber>
        </recommendedName>
        <alternativeName>
            <fullName evidence="19">ADP-dependent NAD(P)HX dehydratase</fullName>
        </alternativeName>
    </domain>
    <domain>
        <recommendedName>
            <fullName evidence="19">NAD(P)H-hydrate epimerase</fullName>
            <ecNumber evidence="19">5.1.99.6</ecNumber>
        </recommendedName>
    </domain>
</protein>
<comment type="similarity">
    <text evidence="3 19">In the N-terminal section; belongs to the NnrE/AIBP family.</text>
</comment>
<dbReference type="PANTHER" id="PTHR12592:SF0">
    <property type="entry name" value="ATP-DEPENDENT (S)-NAD(P)H-HYDRATE DEHYDRATASE"/>
    <property type="match status" value="1"/>
</dbReference>
<dbReference type="InterPro" id="IPR017953">
    <property type="entry name" value="Carbohydrate_kinase_pred_CS"/>
</dbReference>
<dbReference type="GO" id="GO:0046496">
    <property type="term" value="P:nicotinamide nucleotide metabolic process"/>
    <property type="evidence" value="ECO:0007669"/>
    <property type="project" value="UniProtKB-UniRule"/>
</dbReference>
<comment type="catalytic activity">
    <reaction evidence="16 17 19">
        <text>(6S)-NADPHX + ADP = AMP + phosphate + NADPH + H(+)</text>
        <dbReference type="Rhea" id="RHEA:32235"/>
        <dbReference type="ChEBI" id="CHEBI:15378"/>
        <dbReference type="ChEBI" id="CHEBI:43474"/>
        <dbReference type="ChEBI" id="CHEBI:57783"/>
        <dbReference type="ChEBI" id="CHEBI:64076"/>
        <dbReference type="ChEBI" id="CHEBI:456215"/>
        <dbReference type="ChEBI" id="CHEBI:456216"/>
        <dbReference type="EC" id="4.2.1.136"/>
    </reaction>
</comment>
<dbReference type="InterPro" id="IPR004443">
    <property type="entry name" value="YjeF_N_dom"/>
</dbReference>
<dbReference type="RefSeq" id="WP_069655885.1">
    <property type="nucleotide sequence ID" value="NZ_MIJF01000004.1"/>
</dbReference>
<dbReference type="HAMAP" id="MF_01965">
    <property type="entry name" value="NADHX_dehydratase"/>
    <property type="match status" value="1"/>
</dbReference>
<comment type="function">
    <text evidence="14 19">Bifunctional enzyme that catalyzes the epimerization of the S- and R-forms of NAD(P)HX and the dehydration of the S-form of NAD(P)HX at the expense of ADP, which is converted to AMP. This allows the repair of both epimers of NAD(P)HX, a damaged form of NAD(P)H that is a result of enzymatic or heat-dependent hydration.</text>
</comment>
<comment type="similarity">
    <text evidence="17">Belongs to the NnrD/CARKD family.</text>
</comment>
<dbReference type="InterPro" id="IPR030677">
    <property type="entry name" value="Nnr"/>
</dbReference>
<comment type="function">
    <text evidence="17">Catalyzes the dehydration of the S-form of NAD(P)HX at the expense of ADP, which is converted to AMP. Together with NAD(P)HX epimerase, which catalyzes the epimerization of the S- and R-forms, the enzyme allows the repair of both epimers of NAD(P)HX, a damaged form of NAD(P)H that is a result of enzymatic or heat-dependent hydration.</text>
</comment>
<evidence type="ECO:0000256" key="14">
    <source>
        <dbReference type="ARBA" id="ARBA00025153"/>
    </source>
</evidence>
<feature type="binding site" evidence="17">
    <location>
        <position position="453"/>
    </location>
    <ligand>
        <name>AMP</name>
        <dbReference type="ChEBI" id="CHEBI:456215"/>
    </ligand>
</feature>
<feature type="binding site" evidence="18">
    <location>
        <position position="60"/>
    </location>
    <ligand>
        <name>K(+)</name>
        <dbReference type="ChEBI" id="CHEBI:29103"/>
    </ligand>
</feature>
<keyword evidence="9 18" id="KW-0630">Potassium</keyword>
<dbReference type="GO" id="GO:0110051">
    <property type="term" value="P:metabolite repair"/>
    <property type="evidence" value="ECO:0007669"/>
    <property type="project" value="TreeGrafter"/>
</dbReference>
<dbReference type="GO" id="GO:0005524">
    <property type="term" value="F:ATP binding"/>
    <property type="evidence" value="ECO:0007669"/>
    <property type="project" value="UniProtKB-UniRule"/>
</dbReference>
<dbReference type="GO" id="GO:0052856">
    <property type="term" value="F:NAD(P)HX epimerase activity"/>
    <property type="evidence" value="ECO:0007669"/>
    <property type="project" value="UniProtKB-UniRule"/>
</dbReference>
<feature type="binding site" evidence="17">
    <location>
        <position position="265"/>
    </location>
    <ligand>
        <name>(6S)-NADPHX</name>
        <dbReference type="ChEBI" id="CHEBI:64076"/>
    </ligand>
</feature>
<comment type="cofactor">
    <cofactor evidence="17">
        <name>Mg(2+)</name>
        <dbReference type="ChEBI" id="CHEBI:18420"/>
    </cofactor>
</comment>
<keyword evidence="6 17" id="KW-0547">Nucleotide-binding</keyword>
<evidence type="ECO:0000256" key="9">
    <source>
        <dbReference type="ARBA" id="ARBA00022958"/>
    </source>
</evidence>
<dbReference type="PROSITE" id="PS51383">
    <property type="entry name" value="YJEF_C_3"/>
    <property type="match status" value="1"/>
</dbReference>
<evidence type="ECO:0000256" key="11">
    <source>
        <dbReference type="ARBA" id="ARBA00023235"/>
    </source>
</evidence>
<dbReference type="InterPro" id="IPR036652">
    <property type="entry name" value="YjeF_N_dom_sf"/>
</dbReference>
<dbReference type="EC" id="4.2.1.136" evidence="19"/>
<evidence type="ECO:0000256" key="5">
    <source>
        <dbReference type="ARBA" id="ARBA00022723"/>
    </source>
</evidence>
<evidence type="ECO:0000256" key="1">
    <source>
        <dbReference type="ARBA" id="ARBA00000013"/>
    </source>
</evidence>
<dbReference type="Pfam" id="PF01256">
    <property type="entry name" value="Carb_kinase"/>
    <property type="match status" value="1"/>
</dbReference>
<evidence type="ECO:0000259" key="20">
    <source>
        <dbReference type="PROSITE" id="PS51383"/>
    </source>
</evidence>
<comment type="catalytic activity">
    <reaction evidence="1 18 19">
        <text>(6R)-NADHX = (6S)-NADHX</text>
        <dbReference type="Rhea" id="RHEA:32215"/>
        <dbReference type="ChEBI" id="CHEBI:64074"/>
        <dbReference type="ChEBI" id="CHEBI:64075"/>
        <dbReference type="EC" id="5.1.99.6"/>
    </reaction>
</comment>
<dbReference type="GO" id="GO:0052855">
    <property type="term" value="F:ADP-dependent NAD(P)H-hydrate dehydratase activity"/>
    <property type="evidence" value="ECO:0007669"/>
    <property type="project" value="UniProtKB-UniRule"/>
</dbReference>
<feature type="binding site" evidence="18">
    <location>
        <begin position="134"/>
        <end position="140"/>
    </location>
    <ligand>
        <name>(6S)-NADPHX</name>
        <dbReference type="ChEBI" id="CHEBI:64076"/>
    </ligand>
</feature>
<comment type="caution">
    <text evidence="18">Lacks conserved residue(s) required for the propagation of feature annotation.</text>
</comment>
<dbReference type="GO" id="GO:0046872">
    <property type="term" value="F:metal ion binding"/>
    <property type="evidence" value="ECO:0007669"/>
    <property type="project" value="UniProtKB-UniRule"/>
</dbReference>
<evidence type="ECO:0000313" key="23">
    <source>
        <dbReference type="Proteomes" id="UP000243739"/>
    </source>
</evidence>
<evidence type="ECO:0000256" key="3">
    <source>
        <dbReference type="ARBA" id="ARBA00006001"/>
    </source>
</evidence>
<dbReference type="PROSITE" id="PS01050">
    <property type="entry name" value="YJEF_C_2"/>
    <property type="match status" value="1"/>
</dbReference>
<comment type="caution">
    <text evidence="22">The sequence shown here is derived from an EMBL/GenBank/DDBJ whole genome shotgun (WGS) entry which is preliminary data.</text>
</comment>
<accession>A0A1D2YX50</accession>
<keyword evidence="11 18" id="KW-0413">Isomerase</keyword>
<dbReference type="InterPro" id="IPR029056">
    <property type="entry name" value="Ribokinase-like"/>
</dbReference>
<dbReference type="AlphaFoldDB" id="A0A1D2YX50"/>
<feature type="binding site" evidence="17">
    <location>
        <position position="454"/>
    </location>
    <ligand>
        <name>(6S)-NADPHX</name>
        <dbReference type="ChEBI" id="CHEBI:64076"/>
    </ligand>
</feature>
<organism evidence="22 23">
    <name type="scientific">Vulcanibacillus modesticaldus</name>
    <dbReference type="NCBI Taxonomy" id="337097"/>
    <lineage>
        <taxon>Bacteria</taxon>
        <taxon>Bacillati</taxon>
        <taxon>Bacillota</taxon>
        <taxon>Bacilli</taxon>
        <taxon>Bacillales</taxon>
        <taxon>Bacillaceae</taxon>
        <taxon>Vulcanibacillus</taxon>
    </lineage>
</organism>
<feature type="binding site" evidence="18">
    <location>
        <position position="166"/>
    </location>
    <ligand>
        <name>K(+)</name>
        <dbReference type="ChEBI" id="CHEBI:29103"/>
    </ligand>
</feature>
<feature type="binding site" evidence="18">
    <location>
        <position position="163"/>
    </location>
    <ligand>
        <name>(6S)-NADPHX</name>
        <dbReference type="ChEBI" id="CHEBI:64076"/>
    </ligand>
</feature>
<sequence>MYLVTAKEMREIDRQTIEGIGIPDVVLMENAGAKVAQMLMERIGKRNQTKIIVLAGHGNNGGDGFVVARHLNNSGFAVETWLIGSLTKCSEESLVNYRALINLGHKVKIWDINMDRELKDSISSADVIIDALLGTGIKGELREPFKNIIQFANRQDAYRVAVDIPTGVNSDTGQVVDIAFKAALTITFALPKLGQLLYPGVEYVGELLIVDISIPPKVVENFKLKKRMITPGMIKEILPIRTEYSHKGTYGHALLIGGSKDMPGAPTLAALAAMRSGAGLTTVVVPASIHSMVFGRVPEAICMGLPEESTGHFSLKSIEQLNLDDKKFTALGVGPGVGTWDRGVEWLKLLIKSTTKPMVIDADGLNLLSLDLSLLGERNGTIVLTPHPGEMARLINKNIKYVEKNRVDVALEFAQEHGVFVVLKGFNTIIATPDGEIYINTTGGPELAKGGTGDVLTGMITGFIAQRIPVKDAVIIAVYLHGLAGGFASYPSNYSTLATEVIDKIGKAIHYTMSNHAD</sequence>
<name>A0A1D2YX50_9BACI</name>
<dbReference type="InterPro" id="IPR000631">
    <property type="entry name" value="CARKD"/>
</dbReference>
<feature type="binding site" evidence="17">
    <location>
        <position position="387"/>
    </location>
    <ligand>
        <name>(6S)-NADPHX</name>
        <dbReference type="ChEBI" id="CHEBI:64076"/>
    </ligand>
</feature>
<dbReference type="EC" id="5.1.99.6" evidence="19"/>
<keyword evidence="8 17" id="KW-0521">NADP</keyword>
<evidence type="ECO:0000256" key="19">
    <source>
        <dbReference type="PIRNR" id="PIRNR017184"/>
    </source>
</evidence>
<keyword evidence="13" id="KW-0511">Multifunctional enzyme</keyword>
<evidence type="ECO:0000256" key="17">
    <source>
        <dbReference type="HAMAP-Rule" id="MF_01965"/>
    </source>
</evidence>
<reference evidence="22 23" key="1">
    <citation type="submission" date="2016-09" db="EMBL/GenBank/DDBJ databases">
        <title>Draft genome sequence for the type strain of Vulcanibacillus modesticaldus BR, a strictly anaerobic, moderately thermophilic, and nitrate-reducing bacterium from deep sea-hydrothermal vents of the Mid-Atlantic Ridge.</title>
        <authorList>
            <person name="Abin C.A."/>
            <person name="Hollibaugh J.T."/>
        </authorList>
    </citation>
    <scope>NUCLEOTIDE SEQUENCE [LARGE SCALE GENOMIC DNA]</scope>
    <source>
        <strain evidence="22 23">BR</strain>
    </source>
</reference>
<evidence type="ECO:0000313" key="22">
    <source>
        <dbReference type="EMBL" id="OEG00248.1"/>
    </source>
</evidence>
<dbReference type="PIRSF" id="PIRSF017184">
    <property type="entry name" value="Nnr"/>
    <property type="match status" value="1"/>
</dbReference>
<evidence type="ECO:0000256" key="16">
    <source>
        <dbReference type="ARBA" id="ARBA00049209"/>
    </source>
</evidence>
<evidence type="ECO:0000256" key="6">
    <source>
        <dbReference type="ARBA" id="ARBA00022741"/>
    </source>
</evidence>
<comment type="similarity">
    <text evidence="18">Belongs to the NnrE/AIBP family.</text>
</comment>
<dbReference type="HAMAP" id="MF_01966">
    <property type="entry name" value="NADHX_epimerase"/>
    <property type="match status" value="1"/>
</dbReference>
<feature type="binding site" evidence="17">
    <location>
        <begin position="424"/>
        <end position="428"/>
    </location>
    <ligand>
        <name>AMP</name>
        <dbReference type="ChEBI" id="CHEBI:456215"/>
    </ligand>
</feature>
<comment type="subunit">
    <text evidence="17">Homotetramer.</text>
</comment>
<dbReference type="PANTHER" id="PTHR12592">
    <property type="entry name" value="ATP-DEPENDENT (S)-NAD(P)H-HYDRATE DEHYDRATASE FAMILY MEMBER"/>
    <property type="match status" value="1"/>
</dbReference>
<keyword evidence="10 17" id="KW-0520">NAD</keyword>
<keyword evidence="23" id="KW-1185">Reference proteome</keyword>
<feature type="domain" description="YjeF C-terminal" evidence="20">
    <location>
        <begin position="230"/>
        <end position="512"/>
    </location>
</feature>
<evidence type="ECO:0000256" key="12">
    <source>
        <dbReference type="ARBA" id="ARBA00023239"/>
    </source>
</evidence>
<feature type="binding site" evidence="17">
    <location>
        <position position="336"/>
    </location>
    <ligand>
        <name>(6S)-NADPHX</name>
        <dbReference type="ChEBI" id="CHEBI:64076"/>
    </ligand>
</feature>
<evidence type="ECO:0000256" key="10">
    <source>
        <dbReference type="ARBA" id="ARBA00023027"/>
    </source>
</evidence>
<evidence type="ECO:0000256" key="13">
    <source>
        <dbReference type="ARBA" id="ARBA00023268"/>
    </source>
</evidence>
<evidence type="ECO:0000259" key="21">
    <source>
        <dbReference type="PROSITE" id="PS51385"/>
    </source>
</evidence>
<dbReference type="OrthoDB" id="9806925at2"/>
<evidence type="ECO:0000256" key="18">
    <source>
        <dbReference type="HAMAP-Rule" id="MF_01966"/>
    </source>
</evidence>
<keyword evidence="12 17" id="KW-0456">Lyase</keyword>
<feature type="binding site" evidence="18">
    <location>
        <begin position="59"/>
        <end position="63"/>
    </location>
    <ligand>
        <name>(6S)-NADPHX</name>
        <dbReference type="ChEBI" id="CHEBI:64076"/>
    </ligand>
</feature>
<dbReference type="CDD" id="cd01171">
    <property type="entry name" value="YXKO-related"/>
    <property type="match status" value="1"/>
</dbReference>
<comment type="similarity">
    <text evidence="4 19">In the C-terminal section; belongs to the NnrD/CARKD family.</text>
</comment>
<dbReference type="STRING" id="337097.BHF71_05525"/>
<gene>
    <name evidence="18" type="primary">nnrE</name>
    <name evidence="17" type="synonym">nnrD</name>
    <name evidence="22" type="ORF">BHF71_05525</name>
</gene>
<evidence type="ECO:0000256" key="8">
    <source>
        <dbReference type="ARBA" id="ARBA00022857"/>
    </source>
</evidence>
<dbReference type="Gene3D" id="3.40.1190.20">
    <property type="match status" value="1"/>
</dbReference>
<keyword evidence="5 18" id="KW-0479">Metal-binding</keyword>
<dbReference type="NCBIfam" id="TIGR00196">
    <property type="entry name" value="yjeF_cterm"/>
    <property type="match status" value="1"/>
</dbReference>
<evidence type="ECO:0000256" key="2">
    <source>
        <dbReference type="ARBA" id="ARBA00000909"/>
    </source>
</evidence>
<dbReference type="Proteomes" id="UP000243739">
    <property type="component" value="Unassembled WGS sequence"/>
</dbReference>
<dbReference type="Gene3D" id="3.40.50.10260">
    <property type="entry name" value="YjeF N-terminal domain"/>
    <property type="match status" value="1"/>
</dbReference>
<comment type="cofactor">
    <cofactor evidence="18 19">
        <name>K(+)</name>
        <dbReference type="ChEBI" id="CHEBI:29103"/>
    </cofactor>
    <text evidence="18 19">Binds 1 potassium ion per subunit.</text>
</comment>
<feature type="binding site" evidence="18">
    <location>
        <position position="130"/>
    </location>
    <ligand>
        <name>K(+)</name>
        <dbReference type="ChEBI" id="CHEBI:29103"/>
    </ligand>
</feature>
<feature type="domain" description="YjeF N-terminal" evidence="21">
    <location>
        <begin position="9"/>
        <end position="220"/>
    </location>
</feature>
<dbReference type="SUPFAM" id="SSF64153">
    <property type="entry name" value="YjeF N-terminal domain-like"/>
    <property type="match status" value="1"/>
</dbReference>
<proteinExistence type="inferred from homology"/>
<evidence type="ECO:0000256" key="4">
    <source>
        <dbReference type="ARBA" id="ARBA00009524"/>
    </source>
</evidence>
<comment type="catalytic activity">
    <reaction evidence="2 18 19">
        <text>(6R)-NADPHX = (6S)-NADPHX</text>
        <dbReference type="Rhea" id="RHEA:32227"/>
        <dbReference type="ChEBI" id="CHEBI:64076"/>
        <dbReference type="ChEBI" id="CHEBI:64077"/>
        <dbReference type="EC" id="5.1.99.6"/>
    </reaction>
</comment>
<dbReference type="Pfam" id="PF03853">
    <property type="entry name" value="YjeF_N"/>
    <property type="match status" value="1"/>
</dbReference>
<dbReference type="PROSITE" id="PS51385">
    <property type="entry name" value="YJEF_N"/>
    <property type="match status" value="1"/>
</dbReference>
<evidence type="ECO:0000256" key="7">
    <source>
        <dbReference type="ARBA" id="ARBA00022840"/>
    </source>
</evidence>
<dbReference type="SUPFAM" id="SSF53613">
    <property type="entry name" value="Ribokinase-like"/>
    <property type="match status" value="1"/>
</dbReference>
<dbReference type="NCBIfam" id="TIGR00197">
    <property type="entry name" value="yjeF_nterm"/>
    <property type="match status" value="1"/>
</dbReference>